<gene>
    <name evidence="3" type="ORF">SAMN04488117_10721</name>
</gene>
<dbReference type="Gene3D" id="3.30.1150.10">
    <property type="match status" value="1"/>
</dbReference>
<evidence type="ECO:0000256" key="2">
    <source>
        <dbReference type="SAM" id="Phobius"/>
    </source>
</evidence>
<dbReference type="PRINTS" id="PR01217">
    <property type="entry name" value="PRICHEXTENSN"/>
</dbReference>
<feature type="transmembrane region" description="Helical" evidence="2">
    <location>
        <begin position="6"/>
        <end position="26"/>
    </location>
</feature>
<evidence type="ECO:0000313" key="3">
    <source>
        <dbReference type="EMBL" id="SDF75321.1"/>
    </source>
</evidence>
<organism evidence="3 4">
    <name type="scientific">Celeribacter baekdonensis</name>
    <dbReference type="NCBI Taxonomy" id="875171"/>
    <lineage>
        <taxon>Bacteria</taxon>
        <taxon>Pseudomonadati</taxon>
        <taxon>Pseudomonadota</taxon>
        <taxon>Alphaproteobacteria</taxon>
        <taxon>Rhodobacterales</taxon>
        <taxon>Roseobacteraceae</taxon>
        <taxon>Celeribacter</taxon>
    </lineage>
</organism>
<evidence type="ECO:0000313" key="4">
    <source>
        <dbReference type="Proteomes" id="UP000182284"/>
    </source>
</evidence>
<name>A0A1G7NN07_9RHOB</name>
<dbReference type="Proteomes" id="UP000182284">
    <property type="component" value="Unassembled WGS sequence"/>
</dbReference>
<dbReference type="RefSeq" id="WP_074645504.1">
    <property type="nucleotide sequence ID" value="NZ_FNBL01000007.1"/>
</dbReference>
<feature type="compositionally biased region" description="Low complexity" evidence="1">
    <location>
        <begin position="224"/>
        <end position="234"/>
    </location>
</feature>
<accession>A0A1G7NN07</accession>
<dbReference type="AlphaFoldDB" id="A0A1G7NN07"/>
<feature type="compositionally biased region" description="Low complexity" evidence="1">
    <location>
        <begin position="257"/>
        <end position="281"/>
    </location>
</feature>
<feature type="compositionally biased region" description="Basic and acidic residues" evidence="1">
    <location>
        <begin position="179"/>
        <end position="188"/>
    </location>
</feature>
<keyword evidence="2" id="KW-1133">Transmembrane helix</keyword>
<reference evidence="3 4" key="1">
    <citation type="submission" date="2016-10" db="EMBL/GenBank/DDBJ databases">
        <authorList>
            <person name="de Groot N.N."/>
        </authorList>
    </citation>
    <scope>NUCLEOTIDE SEQUENCE [LARGE SCALE GENOMIC DNA]</scope>
    <source>
        <strain evidence="3 4">DSM 27375</strain>
    </source>
</reference>
<dbReference type="OrthoDB" id="7161229at2"/>
<evidence type="ECO:0000256" key="1">
    <source>
        <dbReference type="SAM" id="MobiDB-lite"/>
    </source>
</evidence>
<keyword evidence="3" id="KW-0132">Cell division</keyword>
<dbReference type="EMBL" id="FNBL01000007">
    <property type="protein sequence ID" value="SDF75321.1"/>
    <property type="molecule type" value="Genomic_DNA"/>
</dbReference>
<keyword evidence="2" id="KW-0472">Membrane</keyword>
<keyword evidence="3" id="KW-0131">Cell cycle</keyword>
<feature type="region of interest" description="Disordered" evidence="1">
    <location>
        <begin position="73"/>
        <end position="295"/>
    </location>
</feature>
<dbReference type="GO" id="GO:0051301">
    <property type="term" value="P:cell division"/>
    <property type="evidence" value="ECO:0007669"/>
    <property type="project" value="UniProtKB-KW"/>
</dbReference>
<keyword evidence="2" id="KW-0812">Transmembrane</keyword>
<proteinExistence type="predicted"/>
<dbReference type="SUPFAM" id="SSF74653">
    <property type="entry name" value="TolA/TonB C-terminal domain"/>
    <property type="match status" value="1"/>
</dbReference>
<sequence>MNTGQYISGAGHLGLIAYMIFGGMFLSPKQTESVDVQEVALISEAEFAALSATSTAPDTFAEAEALKAPVAEAAPAPTPVEDSTPEVQPSDAPPPDVPEPRPEVNESLPAPVNVDPTPPSPQAEPELSLEDPGAGLPDSPDRKPTPRPVPRISDQVVSTPEPQPEISDAPVEAPSDTAESEKVVEQTQEKAAPQETTTEIVTEAEKPSGMSTSPRPKSRPANLAAQAAAAQKPAETPKPETPKPATPKPETPKTDPADAVANAAAEAAAALAAEAAETPAAPKRPVGPPLTGGEREGMRVAVSQCWNVGAMSTDAMRTKITVGVAMNEDGTPQAGSITLLGHEGGTDAGAQSAFEVARRAIIRCGARGFPLPVDKYDHWRNIEMTFDPEQMRFK</sequence>
<protein>
    <submittedName>
        <fullName evidence="3">Cell division and transport-associated protein TolA</fullName>
    </submittedName>
</protein>